<gene>
    <name evidence="1" type="ORF">MSPICULIGERA_LOCUS11475</name>
</gene>
<dbReference type="AlphaFoldDB" id="A0AA36CPW8"/>
<reference evidence="1" key="1">
    <citation type="submission" date="2023-06" db="EMBL/GenBank/DDBJ databases">
        <authorList>
            <person name="Delattre M."/>
        </authorList>
    </citation>
    <scope>NUCLEOTIDE SEQUENCE</scope>
    <source>
        <strain evidence="1">AF72</strain>
    </source>
</reference>
<dbReference type="Proteomes" id="UP001177023">
    <property type="component" value="Unassembled WGS sequence"/>
</dbReference>
<accession>A0AA36CPW8</accession>
<name>A0AA36CPW8_9BILA</name>
<comment type="caution">
    <text evidence="1">The sequence shown here is derived from an EMBL/GenBank/DDBJ whole genome shotgun (WGS) entry which is preliminary data.</text>
</comment>
<sequence length="275" mass="30865">MSTQWHEIGSKRCGPLEDGSWIQRFRNMVEEWFKKGKSVGSVRTITEINADHEMFELLKRNLLLTANSDAELRARKLVPEEPDVNGVFYELLVVKTCALAIGASFNPNPPSEESLPLQHPYEVQFQEDGVGGGDFFLFASPETSAHQLTWLKEHVYPTLEALLLCEPSAPIATSHALISSEVVLPIKDQSKADNKPFKKFVSATFPSGGLVRFLANNKDLVETSNSRCKPGDEELKRCDPNTRQYRAHVRPKPGMADRVLTMLQEKNNATYCDCE</sequence>
<keyword evidence="2" id="KW-1185">Reference proteome</keyword>
<protein>
    <submittedName>
        <fullName evidence="1">Uncharacterized protein</fullName>
    </submittedName>
</protein>
<proteinExistence type="predicted"/>
<evidence type="ECO:0000313" key="1">
    <source>
        <dbReference type="EMBL" id="CAJ0573106.1"/>
    </source>
</evidence>
<feature type="non-terminal residue" evidence="1">
    <location>
        <position position="1"/>
    </location>
</feature>
<evidence type="ECO:0000313" key="2">
    <source>
        <dbReference type="Proteomes" id="UP001177023"/>
    </source>
</evidence>
<organism evidence="1 2">
    <name type="scientific">Mesorhabditis spiculigera</name>
    <dbReference type="NCBI Taxonomy" id="96644"/>
    <lineage>
        <taxon>Eukaryota</taxon>
        <taxon>Metazoa</taxon>
        <taxon>Ecdysozoa</taxon>
        <taxon>Nematoda</taxon>
        <taxon>Chromadorea</taxon>
        <taxon>Rhabditida</taxon>
        <taxon>Rhabditina</taxon>
        <taxon>Rhabditomorpha</taxon>
        <taxon>Rhabditoidea</taxon>
        <taxon>Rhabditidae</taxon>
        <taxon>Mesorhabditinae</taxon>
        <taxon>Mesorhabditis</taxon>
    </lineage>
</organism>
<dbReference type="EMBL" id="CATQJA010002613">
    <property type="protein sequence ID" value="CAJ0573106.1"/>
    <property type="molecule type" value="Genomic_DNA"/>
</dbReference>